<protein>
    <submittedName>
        <fullName evidence="1">Uncharacterized protein</fullName>
    </submittedName>
</protein>
<sequence length="107" mass="12272">MKLLAGLEFKGGIFMYNESEIETALTYRNYYIAAKAYQEAEQELLTTIKFTTVREVSTAGNKKYRPAFLNSLSSHGIYYRTPANSKDGKWYFTLPDAKEVTDEDLFS</sequence>
<dbReference type="EMBL" id="PP779551">
    <property type="protein sequence ID" value="XBS49067.1"/>
    <property type="molecule type" value="Genomic_DNA"/>
</dbReference>
<evidence type="ECO:0000313" key="1">
    <source>
        <dbReference type="EMBL" id="XBS49067.1"/>
    </source>
</evidence>
<proteinExistence type="predicted"/>
<accession>A0AAU7PHK9</accession>
<name>A0AAU7PHK9_9VIRU</name>
<gene>
    <name evidence="1" type="ORF">H100039</name>
</gene>
<organism evidence="1">
    <name type="scientific">Lactiplantibacillus phage H1-Guo</name>
    <dbReference type="NCBI Taxonomy" id="3155565"/>
    <lineage>
        <taxon>Viruses</taxon>
    </lineage>
</organism>
<reference evidence="1" key="1">
    <citation type="submission" date="2024-05" db="EMBL/GenBank/DDBJ databases">
        <authorList>
            <person name="Guo T.T."/>
            <person name="Zhang Y."/>
            <person name="Kong J."/>
        </authorList>
    </citation>
    <scope>NUCLEOTIDE SEQUENCE</scope>
</reference>